<keyword evidence="3" id="KW-0804">Transcription</keyword>
<dbReference type="EMBL" id="CP042276">
    <property type="protein sequence ID" value="QDY97578.1"/>
    <property type="molecule type" value="Genomic_DNA"/>
</dbReference>
<proteinExistence type="predicted"/>
<geneLocation type="plasmid" evidence="7">
    <name>pat</name>
</geneLocation>
<gene>
    <name evidence="6" type="ORF">CG010_025775</name>
</gene>
<dbReference type="PROSITE" id="PS51077">
    <property type="entry name" value="HTH_ICLR"/>
    <property type="match status" value="1"/>
</dbReference>
<evidence type="ECO:0000256" key="2">
    <source>
        <dbReference type="ARBA" id="ARBA00023125"/>
    </source>
</evidence>
<dbReference type="Pfam" id="PF01614">
    <property type="entry name" value="IclR_C"/>
    <property type="match status" value="1"/>
</dbReference>
<evidence type="ECO:0000313" key="7">
    <source>
        <dbReference type="Proteomes" id="UP000222296"/>
    </source>
</evidence>
<organism evidence="6 7">
    <name type="scientific">Agrobacterium tumefaciens</name>
    <dbReference type="NCBI Taxonomy" id="358"/>
    <lineage>
        <taxon>Bacteria</taxon>
        <taxon>Pseudomonadati</taxon>
        <taxon>Pseudomonadota</taxon>
        <taxon>Alphaproteobacteria</taxon>
        <taxon>Hyphomicrobiales</taxon>
        <taxon>Rhizobiaceae</taxon>
        <taxon>Rhizobium/Agrobacterium group</taxon>
        <taxon>Agrobacterium</taxon>
        <taxon>Agrobacterium tumefaciens complex</taxon>
    </lineage>
</organism>
<dbReference type="InterPro" id="IPR014757">
    <property type="entry name" value="Tscrpt_reg_IclR_C"/>
</dbReference>
<dbReference type="SUPFAM" id="SSF46785">
    <property type="entry name" value="Winged helix' DNA-binding domain"/>
    <property type="match status" value="1"/>
</dbReference>
<keyword evidence="1" id="KW-0805">Transcription regulation</keyword>
<dbReference type="GO" id="GO:0003677">
    <property type="term" value="F:DNA binding"/>
    <property type="evidence" value="ECO:0007669"/>
    <property type="project" value="UniProtKB-KW"/>
</dbReference>
<sequence>MATDLNGKSGDSQTLIRSVAVMRFVADHPGASLGEIAKATTLPRSTVQRLVASLNSVGFVTKSFGQQGVYLGMELARLGAKVHLDARTLLAPMIEQLHHRTGENIDLTSLEQGKVVVIEQKASNETIRVISYVGKQHPINCTANGKAHLGLLSRAEALQLLAGGMPKMTSNSITDAEVLLAQVAAFREVGLYVDREEYGEDACAIATTLPEIGGKQLTISVALPMARFLRREEEIKAALIDFRRSVQSTFGASI</sequence>
<dbReference type="Gene3D" id="3.30.450.40">
    <property type="match status" value="1"/>
</dbReference>
<evidence type="ECO:0000256" key="3">
    <source>
        <dbReference type="ARBA" id="ARBA00023163"/>
    </source>
</evidence>
<evidence type="ECO:0000256" key="1">
    <source>
        <dbReference type="ARBA" id="ARBA00023015"/>
    </source>
</evidence>
<dbReference type="GO" id="GO:0045892">
    <property type="term" value="P:negative regulation of DNA-templated transcription"/>
    <property type="evidence" value="ECO:0007669"/>
    <property type="project" value="TreeGrafter"/>
</dbReference>
<dbReference type="PANTHER" id="PTHR30136:SF35">
    <property type="entry name" value="HTH-TYPE TRANSCRIPTIONAL REGULATOR RV1719"/>
    <property type="match status" value="1"/>
</dbReference>
<dbReference type="AlphaFoldDB" id="A0AAP9E9N3"/>
<dbReference type="Proteomes" id="UP000222296">
    <property type="component" value="Plasmid pAt"/>
</dbReference>
<dbReference type="Pfam" id="PF09339">
    <property type="entry name" value="HTH_IclR"/>
    <property type="match status" value="1"/>
</dbReference>
<dbReference type="InterPro" id="IPR050707">
    <property type="entry name" value="HTH_MetabolicPath_Reg"/>
</dbReference>
<dbReference type="Gene3D" id="1.10.10.10">
    <property type="entry name" value="Winged helix-like DNA-binding domain superfamily/Winged helix DNA-binding domain"/>
    <property type="match status" value="1"/>
</dbReference>
<keyword evidence="6" id="KW-0614">Plasmid</keyword>
<feature type="domain" description="IclR-ED" evidence="5">
    <location>
        <begin position="74"/>
        <end position="254"/>
    </location>
</feature>
<dbReference type="InterPro" id="IPR036390">
    <property type="entry name" value="WH_DNA-bd_sf"/>
</dbReference>
<dbReference type="GO" id="GO:0003700">
    <property type="term" value="F:DNA-binding transcription factor activity"/>
    <property type="evidence" value="ECO:0007669"/>
    <property type="project" value="TreeGrafter"/>
</dbReference>
<dbReference type="InterPro" id="IPR029016">
    <property type="entry name" value="GAF-like_dom_sf"/>
</dbReference>
<evidence type="ECO:0000259" key="4">
    <source>
        <dbReference type="PROSITE" id="PS51077"/>
    </source>
</evidence>
<keyword evidence="2" id="KW-0238">DNA-binding</keyword>
<dbReference type="PROSITE" id="PS51078">
    <property type="entry name" value="ICLR_ED"/>
    <property type="match status" value="1"/>
</dbReference>
<reference evidence="6 7" key="1">
    <citation type="journal article" date="2017" name="Genome Announc.">
        <title>Draft Genome Sequence of Agrobacterium tumefaciens Biovar 1 Strain 186, Isolated from Walnut.</title>
        <authorList>
            <person name="Poret-Peterson A.T."/>
            <person name="Bhatnagar S."/>
            <person name="McClean A.E."/>
            <person name="Kluepfel D.A."/>
        </authorList>
    </citation>
    <scope>NUCLEOTIDE SEQUENCE [LARGE SCALE GENOMIC DNA]</scope>
    <source>
        <strain evidence="6 7">186</strain>
    </source>
</reference>
<dbReference type="SUPFAM" id="SSF55781">
    <property type="entry name" value="GAF domain-like"/>
    <property type="match status" value="1"/>
</dbReference>
<name>A0AAP9E9N3_AGRTU</name>
<dbReference type="SMART" id="SM00346">
    <property type="entry name" value="HTH_ICLR"/>
    <property type="match status" value="1"/>
</dbReference>
<dbReference type="PANTHER" id="PTHR30136">
    <property type="entry name" value="HELIX-TURN-HELIX TRANSCRIPTIONAL REGULATOR, ICLR FAMILY"/>
    <property type="match status" value="1"/>
</dbReference>
<evidence type="ECO:0000259" key="5">
    <source>
        <dbReference type="PROSITE" id="PS51078"/>
    </source>
</evidence>
<feature type="domain" description="HTH iclR-type" evidence="4">
    <location>
        <begin position="12"/>
        <end position="73"/>
    </location>
</feature>
<dbReference type="RefSeq" id="WP_099086555.1">
    <property type="nucleotide sequence ID" value="NZ_CP042276.1"/>
</dbReference>
<protein>
    <submittedName>
        <fullName evidence="6">IclR family transcriptional regulator</fullName>
    </submittedName>
</protein>
<accession>A0AAP9E9N3</accession>
<dbReference type="InterPro" id="IPR005471">
    <property type="entry name" value="Tscrpt_reg_IclR_N"/>
</dbReference>
<dbReference type="InterPro" id="IPR036388">
    <property type="entry name" value="WH-like_DNA-bd_sf"/>
</dbReference>
<evidence type="ECO:0000313" key="6">
    <source>
        <dbReference type="EMBL" id="QDY97578.1"/>
    </source>
</evidence>